<feature type="region of interest" description="Disordered" evidence="2">
    <location>
        <begin position="1"/>
        <end position="55"/>
    </location>
</feature>
<dbReference type="Pfam" id="PF04519">
    <property type="entry name" value="Bactofilin"/>
    <property type="match status" value="1"/>
</dbReference>
<keyword evidence="4" id="KW-1185">Reference proteome</keyword>
<organism evidence="3 4">
    <name type="scientific">Vreelandella populi</name>
    <dbReference type="NCBI Taxonomy" id="2498858"/>
    <lineage>
        <taxon>Bacteria</taxon>
        <taxon>Pseudomonadati</taxon>
        <taxon>Pseudomonadota</taxon>
        <taxon>Gammaproteobacteria</taxon>
        <taxon>Oceanospirillales</taxon>
        <taxon>Halomonadaceae</taxon>
        <taxon>Vreelandella</taxon>
    </lineage>
</organism>
<protein>
    <submittedName>
        <fullName evidence="3">Polymer-forming cytoskeletal protein</fullName>
    </submittedName>
</protein>
<comment type="similarity">
    <text evidence="1">Belongs to the bactofilin family.</text>
</comment>
<feature type="compositionally biased region" description="Polar residues" evidence="2">
    <location>
        <begin position="182"/>
        <end position="193"/>
    </location>
</feature>
<gene>
    <name evidence="3" type="ORF">ELY37_03330</name>
</gene>
<feature type="compositionally biased region" description="Polar residues" evidence="2">
    <location>
        <begin position="15"/>
        <end position="48"/>
    </location>
</feature>
<evidence type="ECO:0000256" key="2">
    <source>
        <dbReference type="SAM" id="MobiDB-lite"/>
    </source>
</evidence>
<feature type="region of interest" description="Disordered" evidence="2">
    <location>
        <begin position="161"/>
        <end position="193"/>
    </location>
</feature>
<dbReference type="Proteomes" id="UP000286912">
    <property type="component" value="Unassembled WGS sequence"/>
</dbReference>
<dbReference type="PANTHER" id="PTHR35024">
    <property type="entry name" value="HYPOTHETICAL CYTOSOLIC PROTEIN"/>
    <property type="match status" value="1"/>
</dbReference>
<dbReference type="EMBL" id="RZHD01000003">
    <property type="protein sequence ID" value="RUR48894.1"/>
    <property type="molecule type" value="Genomic_DNA"/>
</dbReference>
<sequence length="193" mass="20030">MFSKAKNITAEHKTTPSGSSDSRAALLSGTSNSSNARPSTSVIGSHTQVEGDISSDEDLTVKGRVSGIITCKQHTVTLSANSYLKGNVFAHTLHVSGEVEGNLVASHRATIHKGAQVTGTIVSPCLVLEDGSIFHGSIDMSADNELLKSSFCDAPVEIMKPSASSSTAEHPPLATTSDKHLNNSSSVAEQAEA</sequence>
<dbReference type="InterPro" id="IPR007607">
    <property type="entry name" value="BacA/B"/>
</dbReference>
<dbReference type="OrthoDB" id="9811682at2"/>
<evidence type="ECO:0000256" key="1">
    <source>
        <dbReference type="ARBA" id="ARBA00044755"/>
    </source>
</evidence>
<dbReference type="RefSeq" id="WP_126951270.1">
    <property type="nucleotide sequence ID" value="NZ_RZHC01000011.1"/>
</dbReference>
<accession>A0A433LFZ7</accession>
<reference evidence="3 4" key="1">
    <citation type="submission" date="2018-12" db="EMBL/GenBank/DDBJ databases">
        <title>three novel Halomonas strain isolated from plants.</title>
        <authorList>
            <person name="Sun C."/>
        </authorList>
    </citation>
    <scope>NUCLEOTIDE SEQUENCE [LARGE SCALE GENOMIC DNA]</scope>
    <source>
        <strain evidence="3 4">RC</strain>
    </source>
</reference>
<name>A0A433LFZ7_9GAMM</name>
<evidence type="ECO:0000313" key="3">
    <source>
        <dbReference type="EMBL" id="RUR48894.1"/>
    </source>
</evidence>
<proteinExistence type="inferred from homology"/>
<dbReference type="PANTHER" id="PTHR35024:SF4">
    <property type="entry name" value="POLYMER-FORMING CYTOSKELETAL PROTEIN"/>
    <property type="match status" value="1"/>
</dbReference>
<dbReference type="AlphaFoldDB" id="A0A433LFZ7"/>
<evidence type="ECO:0000313" key="4">
    <source>
        <dbReference type="Proteomes" id="UP000286912"/>
    </source>
</evidence>
<comment type="caution">
    <text evidence="3">The sequence shown here is derived from an EMBL/GenBank/DDBJ whole genome shotgun (WGS) entry which is preliminary data.</text>
</comment>